<dbReference type="Proteomes" id="UP000029409">
    <property type="component" value="Chromosome"/>
</dbReference>
<dbReference type="EMBL" id="CP009288">
    <property type="protein sequence ID" value="AIQ13580.1"/>
    <property type="molecule type" value="Genomic_DNA"/>
</dbReference>
<dbReference type="GO" id="GO:0030435">
    <property type="term" value="P:sporulation resulting in formation of a cellular spore"/>
    <property type="evidence" value="ECO:0007669"/>
    <property type="project" value="UniProtKB-KW"/>
</dbReference>
<evidence type="ECO:0000256" key="6">
    <source>
        <dbReference type="RuleBase" id="RU003749"/>
    </source>
</evidence>
<evidence type="ECO:0000256" key="2">
    <source>
        <dbReference type="ARBA" id="ARBA00009013"/>
    </source>
</evidence>
<keyword evidence="4" id="KW-0597">Phosphoprotein</keyword>
<evidence type="ECO:0000259" key="7">
    <source>
        <dbReference type="PROSITE" id="PS50801"/>
    </source>
</evidence>
<dbReference type="NCBIfam" id="TIGR00377">
    <property type="entry name" value="ant_ant_sig"/>
    <property type="match status" value="1"/>
</dbReference>
<dbReference type="PANTHER" id="PTHR33495:SF2">
    <property type="entry name" value="ANTI-SIGMA FACTOR ANTAGONIST TM_1081-RELATED"/>
    <property type="match status" value="1"/>
</dbReference>
<evidence type="ECO:0000256" key="4">
    <source>
        <dbReference type="ARBA" id="ARBA00022553"/>
    </source>
</evidence>
<sequence>MNSHVQLEHHRGVLVVRLTGELDHHAADFVRMDLDEAILRKQVEHLVLNLKDLQFMDSSGLGVILGRYKLIRSKGGKMVICDANPPVKRLLEMSGLLKIMPLYQDETAALSDLEVAL</sequence>
<dbReference type="AlphaFoldDB" id="A0A089HS57"/>
<evidence type="ECO:0000313" key="8">
    <source>
        <dbReference type="EMBL" id="AIQ13580.1"/>
    </source>
</evidence>
<keyword evidence="9" id="KW-1185">Reference proteome</keyword>
<reference evidence="8 9" key="1">
    <citation type="submission" date="2014-08" db="EMBL/GenBank/DDBJ databases">
        <title>Comparative genomics of the Paenibacillus odorifer group.</title>
        <authorList>
            <person name="den Bakker H.C."/>
            <person name="Tsai Y.-C."/>
            <person name="Martin N."/>
            <person name="Korlach J."/>
            <person name="Wiedmann M."/>
        </authorList>
    </citation>
    <scope>NUCLEOTIDE SEQUENCE [LARGE SCALE GENOMIC DNA]</scope>
    <source>
        <strain evidence="8 9">DSM 1735</strain>
    </source>
</reference>
<dbReference type="RefSeq" id="WP_042207383.1">
    <property type="nucleotide sequence ID" value="NZ_CP009288.1"/>
</dbReference>
<dbReference type="GO" id="GO:0043856">
    <property type="term" value="F:anti-sigma factor antagonist activity"/>
    <property type="evidence" value="ECO:0007669"/>
    <property type="project" value="InterPro"/>
</dbReference>
<dbReference type="GO" id="GO:0045152">
    <property type="term" value="F:antisigma factor binding"/>
    <property type="evidence" value="ECO:0007669"/>
    <property type="project" value="InterPro"/>
</dbReference>
<gene>
    <name evidence="8" type="ORF">PDUR_17865</name>
</gene>
<dbReference type="InterPro" id="IPR014237">
    <property type="entry name" value="Anti-sigma_F_ant"/>
</dbReference>
<evidence type="ECO:0000313" key="9">
    <source>
        <dbReference type="Proteomes" id="UP000029409"/>
    </source>
</evidence>
<evidence type="ECO:0000256" key="5">
    <source>
        <dbReference type="ARBA" id="ARBA00022969"/>
    </source>
</evidence>
<dbReference type="NCBIfam" id="TIGR02886">
    <property type="entry name" value="spore_II_AA"/>
    <property type="match status" value="1"/>
</dbReference>
<dbReference type="PANTHER" id="PTHR33495">
    <property type="entry name" value="ANTI-SIGMA FACTOR ANTAGONIST TM_1081-RELATED-RELATED"/>
    <property type="match status" value="1"/>
</dbReference>
<dbReference type="eggNOG" id="COG1366">
    <property type="taxonomic scope" value="Bacteria"/>
</dbReference>
<feature type="domain" description="STAS" evidence="7">
    <location>
        <begin position="3"/>
        <end position="113"/>
    </location>
</feature>
<comment type="function">
    <text evidence="1">In the phosphorylated form it could act as an anti-anti-sigma factor that counteracts SpoIIAB and thus releases sigma f from inhibition.</text>
</comment>
<keyword evidence="5" id="KW-0749">Sporulation</keyword>
<name>A0A089HS57_PAEDU</name>
<dbReference type="CDD" id="cd07043">
    <property type="entry name" value="STAS_anti-anti-sigma_factors"/>
    <property type="match status" value="1"/>
</dbReference>
<dbReference type="OrthoDB" id="9796601at2"/>
<dbReference type="KEGG" id="pdu:PDUR_17865"/>
<dbReference type="InterPro" id="IPR036513">
    <property type="entry name" value="STAS_dom_sf"/>
</dbReference>
<dbReference type="Gene3D" id="3.30.750.24">
    <property type="entry name" value="STAS domain"/>
    <property type="match status" value="1"/>
</dbReference>
<dbReference type="InterPro" id="IPR002645">
    <property type="entry name" value="STAS_dom"/>
</dbReference>
<dbReference type="Pfam" id="PF01740">
    <property type="entry name" value="STAS"/>
    <property type="match status" value="1"/>
</dbReference>
<dbReference type="PROSITE" id="PS50801">
    <property type="entry name" value="STAS"/>
    <property type="match status" value="1"/>
</dbReference>
<evidence type="ECO:0000256" key="1">
    <source>
        <dbReference type="ARBA" id="ARBA00001976"/>
    </source>
</evidence>
<accession>A0A089HS57</accession>
<dbReference type="STRING" id="44251.PDUR_17865"/>
<dbReference type="SUPFAM" id="SSF52091">
    <property type="entry name" value="SpoIIaa-like"/>
    <property type="match status" value="1"/>
</dbReference>
<dbReference type="InterPro" id="IPR003658">
    <property type="entry name" value="Anti-sigma_ant"/>
</dbReference>
<proteinExistence type="inferred from homology"/>
<evidence type="ECO:0000256" key="3">
    <source>
        <dbReference type="ARBA" id="ARBA00020784"/>
    </source>
</evidence>
<organism evidence="8 9">
    <name type="scientific">Paenibacillus durus</name>
    <name type="common">Paenibacillus azotofixans</name>
    <dbReference type="NCBI Taxonomy" id="44251"/>
    <lineage>
        <taxon>Bacteria</taxon>
        <taxon>Bacillati</taxon>
        <taxon>Bacillota</taxon>
        <taxon>Bacilli</taxon>
        <taxon>Bacillales</taxon>
        <taxon>Paenibacillaceae</taxon>
        <taxon>Paenibacillus</taxon>
    </lineage>
</organism>
<comment type="similarity">
    <text evidence="2 6">Belongs to the anti-sigma-factor antagonist family.</text>
</comment>
<protein>
    <recommendedName>
        <fullName evidence="3 6">Anti-sigma F factor antagonist</fullName>
    </recommendedName>
    <alternativeName>
        <fullName evidence="6">Stage II sporulation protein</fullName>
    </alternativeName>
</protein>